<dbReference type="AlphaFoldDB" id="A0AAD4LDN7"/>
<protein>
    <submittedName>
        <fullName evidence="2">Uncharacterized protein</fullName>
    </submittedName>
</protein>
<feature type="compositionally biased region" description="Polar residues" evidence="1">
    <location>
        <begin position="461"/>
        <end position="479"/>
    </location>
</feature>
<feature type="compositionally biased region" description="Acidic residues" evidence="1">
    <location>
        <begin position="214"/>
        <end position="223"/>
    </location>
</feature>
<gene>
    <name evidence="2" type="ORF">EDB92DRAFT_1874936</name>
</gene>
<comment type="caution">
    <text evidence="2">The sequence shown here is derived from an EMBL/GenBank/DDBJ whole genome shotgun (WGS) entry which is preliminary data.</text>
</comment>
<evidence type="ECO:0000313" key="2">
    <source>
        <dbReference type="EMBL" id="KAH8987906.1"/>
    </source>
</evidence>
<feature type="compositionally biased region" description="Basic and acidic residues" evidence="1">
    <location>
        <begin position="248"/>
        <end position="258"/>
    </location>
</feature>
<feature type="region of interest" description="Disordered" evidence="1">
    <location>
        <begin position="167"/>
        <end position="269"/>
    </location>
</feature>
<reference evidence="2" key="1">
    <citation type="submission" date="2022-01" db="EMBL/GenBank/DDBJ databases">
        <title>Comparative genomics reveals a dynamic genome evolution in the ectomycorrhizal milk-cap (Lactarius) mushrooms.</title>
        <authorList>
            <consortium name="DOE Joint Genome Institute"/>
            <person name="Lebreton A."/>
            <person name="Tang N."/>
            <person name="Kuo A."/>
            <person name="LaButti K."/>
            <person name="Drula E."/>
            <person name="Barry K."/>
            <person name="Clum A."/>
            <person name="Lipzen A."/>
            <person name="Mousain D."/>
            <person name="Ng V."/>
            <person name="Wang R."/>
            <person name="Wang X."/>
            <person name="Dai Y."/>
            <person name="Henrissat B."/>
            <person name="Grigoriev I.V."/>
            <person name="Guerin-Laguette A."/>
            <person name="Yu F."/>
            <person name="Martin F.M."/>
        </authorList>
    </citation>
    <scope>NUCLEOTIDE SEQUENCE</scope>
    <source>
        <strain evidence="2">QP</strain>
    </source>
</reference>
<dbReference type="Proteomes" id="UP001201163">
    <property type="component" value="Unassembled WGS sequence"/>
</dbReference>
<feature type="compositionally biased region" description="Acidic residues" evidence="1">
    <location>
        <begin position="259"/>
        <end position="268"/>
    </location>
</feature>
<feature type="compositionally biased region" description="Low complexity" evidence="1">
    <location>
        <begin position="501"/>
        <end position="514"/>
    </location>
</feature>
<accession>A0AAD4LDN7</accession>
<proteinExistence type="predicted"/>
<keyword evidence="3" id="KW-1185">Reference proteome</keyword>
<dbReference type="EMBL" id="JAKELL010000045">
    <property type="protein sequence ID" value="KAH8987906.1"/>
    <property type="molecule type" value="Genomic_DNA"/>
</dbReference>
<evidence type="ECO:0000313" key="3">
    <source>
        <dbReference type="Proteomes" id="UP001201163"/>
    </source>
</evidence>
<organism evidence="2 3">
    <name type="scientific">Lactarius akahatsu</name>
    <dbReference type="NCBI Taxonomy" id="416441"/>
    <lineage>
        <taxon>Eukaryota</taxon>
        <taxon>Fungi</taxon>
        <taxon>Dikarya</taxon>
        <taxon>Basidiomycota</taxon>
        <taxon>Agaricomycotina</taxon>
        <taxon>Agaricomycetes</taxon>
        <taxon>Russulales</taxon>
        <taxon>Russulaceae</taxon>
        <taxon>Lactarius</taxon>
    </lineage>
</organism>
<name>A0AAD4LDN7_9AGAM</name>
<feature type="region of interest" description="Disordered" evidence="1">
    <location>
        <begin position="448"/>
        <end position="514"/>
    </location>
</feature>
<sequence>MRGHIQLMVVRAAPCNLILSAMVLRTSDTHEFKGLTDVESMLILPAARLCAALKYLADNPGGDHHYYVGKITSELQLASDILGEYPSTQETPHRIHPVLTVLGMEWMRVAREGRRPSTLENISLESVEESCADLAKKDTNQPPVFYTTDLSALIDRIPKVQHWWNADAKQGERRSNKVKAPAPPGANKDVDPLPRGQPPHGTKRSAAAAVQVEEVPDSDEGGESEPTPREAGKTVDRRVRFKSSDAPPEQRRRLRGDPDSEEGEDTPDELWVARGKDRCDACKQGKKAICEPRWGTRRVSFVCKACARRKKTCNPTRVWRTKVTTLFQTRALPPRRVQIEVTDVPARPTGGAPVIQADDAPQSVQVPSAGTVAVGEKRRRGRDPKAVDTSSRLSAIEASLTALNARFDRTDTDISAIEGHLAALEQTQHELKKMVLLLCGYHAVAAASATPSASTSSTASRTVRFTRPSTPDGPSTSAQAGRAVQHRPPAGRKSGTKRASRPGSRSSSRLNGRA</sequence>
<evidence type="ECO:0000256" key="1">
    <source>
        <dbReference type="SAM" id="MobiDB-lite"/>
    </source>
</evidence>
<feature type="compositionally biased region" description="Low complexity" evidence="1">
    <location>
        <begin position="448"/>
        <end position="460"/>
    </location>
</feature>
<feature type="compositionally biased region" description="Basic and acidic residues" evidence="1">
    <location>
        <begin position="226"/>
        <end position="238"/>
    </location>
</feature>